<evidence type="ECO:0000256" key="1">
    <source>
        <dbReference type="ARBA" id="ARBA00000085"/>
    </source>
</evidence>
<dbReference type="EC" id="2.7.13.3" evidence="4"/>
<evidence type="ECO:0000256" key="6">
    <source>
        <dbReference type="ARBA" id="ARBA00022553"/>
    </source>
</evidence>
<evidence type="ECO:0000256" key="2">
    <source>
        <dbReference type="ARBA" id="ARBA00004533"/>
    </source>
</evidence>
<evidence type="ECO:0000256" key="5">
    <source>
        <dbReference type="ARBA" id="ARBA00022475"/>
    </source>
</evidence>
<dbReference type="eggNOG" id="COG4191">
    <property type="taxonomic scope" value="Bacteria"/>
</dbReference>
<dbReference type="SUPFAM" id="SSF103190">
    <property type="entry name" value="Sensory domain-like"/>
    <property type="match status" value="1"/>
</dbReference>
<dbReference type="Proteomes" id="UP000094741">
    <property type="component" value="Unassembled WGS sequence"/>
</dbReference>
<feature type="coiled-coil region" evidence="12">
    <location>
        <begin position="400"/>
        <end position="427"/>
    </location>
</feature>
<keyword evidence="9 16" id="KW-0418">Kinase</keyword>
<dbReference type="InterPro" id="IPR033463">
    <property type="entry name" value="sCache_3"/>
</dbReference>
<dbReference type="PANTHER" id="PTHR43065">
    <property type="entry name" value="SENSOR HISTIDINE KINASE"/>
    <property type="match status" value="1"/>
</dbReference>
<dbReference type="PROSITE" id="PS50885">
    <property type="entry name" value="HAMP"/>
    <property type="match status" value="1"/>
</dbReference>
<dbReference type="SUPFAM" id="SSF55874">
    <property type="entry name" value="ATPase domain of HSP90 chaperone/DNA topoisomerase II/histidine kinase"/>
    <property type="match status" value="1"/>
</dbReference>
<dbReference type="Gene3D" id="1.10.287.130">
    <property type="match status" value="1"/>
</dbReference>
<evidence type="ECO:0000256" key="7">
    <source>
        <dbReference type="ARBA" id="ARBA00022679"/>
    </source>
</evidence>
<evidence type="ECO:0000256" key="8">
    <source>
        <dbReference type="ARBA" id="ARBA00022692"/>
    </source>
</evidence>
<dbReference type="Gene3D" id="6.10.340.10">
    <property type="match status" value="1"/>
</dbReference>
<evidence type="ECO:0000256" key="10">
    <source>
        <dbReference type="ARBA" id="ARBA00022989"/>
    </source>
</evidence>
<comment type="catalytic activity">
    <reaction evidence="1">
        <text>ATP + protein L-histidine = ADP + protein N-phospho-L-histidine.</text>
        <dbReference type="EC" id="2.7.13.3"/>
    </reaction>
</comment>
<keyword evidence="11 13" id="KW-0472">Membrane</keyword>
<dbReference type="PROSITE" id="PS50109">
    <property type="entry name" value="HIS_KIN"/>
    <property type="match status" value="1"/>
</dbReference>
<keyword evidence="12" id="KW-0175">Coiled coil</keyword>
<evidence type="ECO:0000259" key="14">
    <source>
        <dbReference type="PROSITE" id="PS50109"/>
    </source>
</evidence>
<dbReference type="AlphaFoldDB" id="A0A1E5BFI2"/>
<evidence type="ECO:0000256" key="3">
    <source>
        <dbReference type="ARBA" id="ARBA00004651"/>
    </source>
</evidence>
<feature type="coiled-coil region" evidence="12">
    <location>
        <begin position="491"/>
        <end position="518"/>
    </location>
</feature>
<dbReference type="InterPro" id="IPR036097">
    <property type="entry name" value="HisK_dim/P_sf"/>
</dbReference>
<dbReference type="InterPro" id="IPR029151">
    <property type="entry name" value="Sensor-like_sf"/>
</dbReference>
<evidence type="ECO:0000256" key="12">
    <source>
        <dbReference type="SAM" id="Coils"/>
    </source>
</evidence>
<dbReference type="Pfam" id="PF00512">
    <property type="entry name" value="HisKA"/>
    <property type="match status" value="1"/>
</dbReference>
<proteinExistence type="predicted"/>
<evidence type="ECO:0000313" key="17">
    <source>
        <dbReference type="Proteomes" id="UP000094741"/>
    </source>
</evidence>
<dbReference type="InterPro" id="IPR004358">
    <property type="entry name" value="Sig_transdc_His_kin-like_C"/>
</dbReference>
<dbReference type="InterPro" id="IPR003661">
    <property type="entry name" value="HisK_dim/P_dom"/>
</dbReference>
<dbReference type="CDD" id="cd06225">
    <property type="entry name" value="HAMP"/>
    <property type="match status" value="1"/>
</dbReference>
<dbReference type="RefSeq" id="WP_017039235.1">
    <property type="nucleotide sequence ID" value="NZ_AJYQ02000089.1"/>
</dbReference>
<evidence type="ECO:0000256" key="11">
    <source>
        <dbReference type="ARBA" id="ARBA00023136"/>
    </source>
</evidence>
<dbReference type="PRINTS" id="PR00344">
    <property type="entry name" value="BCTRLSENSOR"/>
</dbReference>
<gene>
    <name evidence="16" type="ORF">A1QO_06975</name>
</gene>
<feature type="domain" description="HAMP" evidence="15">
    <location>
        <begin position="361"/>
        <end position="415"/>
    </location>
</feature>
<organism evidence="16 17">
    <name type="scientific">Vibrio genomosp. F10 str. ZF-129</name>
    <dbReference type="NCBI Taxonomy" id="1187848"/>
    <lineage>
        <taxon>Bacteria</taxon>
        <taxon>Pseudomonadati</taxon>
        <taxon>Pseudomonadota</taxon>
        <taxon>Gammaproteobacteria</taxon>
        <taxon>Vibrionales</taxon>
        <taxon>Vibrionaceae</taxon>
        <taxon>Vibrio</taxon>
    </lineage>
</organism>
<evidence type="ECO:0000313" key="16">
    <source>
        <dbReference type="EMBL" id="OEE34572.1"/>
    </source>
</evidence>
<dbReference type="Gene3D" id="3.30.565.10">
    <property type="entry name" value="Histidine kinase-like ATPase, C-terminal domain"/>
    <property type="match status" value="1"/>
</dbReference>
<feature type="transmembrane region" description="Helical" evidence="13">
    <location>
        <begin position="6"/>
        <end position="28"/>
    </location>
</feature>
<name>A0A1E5BFI2_9VIBR</name>
<dbReference type="CDD" id="cd00082">
    <property type="entry name" value="HisKA"/>
    <property type="match status" value="1"/>
</dbReference>
<evidence type="ECO:0000259" key="15">
    <source>
        <dbReference type="PROSITE" id="PS50885"/>
    </source>
</evidence>
<dbReference type="SMART" id="SM00388">
    <property type="entry name" value="HisKA"/>
    <property type="match status" value="1"/>
</dbReference>
<dbReference type="OrthoDB" id="9772100at2"/>
<dbReference type="GO" id="GO:0005886">
    <property type="term" value="C:plasma membrane"/>
    <property type="evidence" value="ECO:0007669"/>
    <property type="project" value="UniProtKB-SubCell"/>
</dbReference>
<reference evidence="16 17" key="1">
    <citation type="journal article" date="2012" name="Science">
        <title>Ecological populations of bacteria act as socially cohesive units of antibiotic production and resistance.</title>
        <authorList>
            <person name="Cordero O.X."/>
            <person name="Wildschutte H."/>
            <person name="Kirkup B."/>
            <person name="Proehl S."/>
            <person name="Ngo L."/>
            <person name="Hussain F."/>
            <person name="Le Roux F."/>
            <person name="Mincer T."/>
            <person name="Polz M.F."/>
        </authorList>
    </citation>
    <scope>NUCLEOTIDE SEQUENCE [LARGE SCALE GENOMIC DNA]</scope>
    <source>
        <strain evidence="16 17">ZF-129</strain>
    </source>
</reference>
<dbReference type="InterPro" id="IPR003594">
    <property type="entry name" value="HATPase_dom"/>
</dbReference>
<comment type="subcellular location">
    <subcellularLocation>
        <location evidence="2">Cell inner membrane</location>
    </subcellularLocation>
    <subcellularLocation>
        <location evidence="3">Cell membrane</location>
        <topology evidence="3">Multi-pass membrane protein</topology>
    </subcellularLocation>
</comment>
<dbReference type="GO" id="GO:0000155">
    <property type="term" value="F:phosphorelay sensor kinase activity"/>
    <property type="evidence" value="ECO:0007669"/>
    <property type="project" value="InterPro"/>
</dbReference>
<dbReference type="InterPro" id="IPR005467">
    <property type="entry name" value="His_kinase_dom"/>
</dbReference>
<dbReference type="SUPFAM" id="SSF47384">
    <property type="entry name" value="Homodimeric domain of signal transducing histidine kinase"/>
    <property type="match status" value="1"/>
</dbReference>
<accession>A0A1E5BFI2</accession>
<dbReference type="EMBL" id="AJYQ02000089">
    <property type="protein sequence ID" value="OEE34572.1"/>
    <property type="molecule type" value="Genomic_DNA"/>
</dbReference>
<dbReference type="InterPro" id="IPR003660">
    <property type="entry name" value="HAMP_dom"/>
</dbReference>
<keyword evidence="7" id="KW-0808">Transferase</keyword>
<keyword evidence="5" id="KW-1003">Cell membrane</keyword>
<dbReference type="Pfam" id="PF02518">
    <property type="entry name" value="HATPase_c"/>
    <property type="match status" value="1"/>
</dbReference>
<feature type="domain" description="Histidine kinase" evidence="14">
    <location>
        <begin position="471"/>
        <end position="685"/>
    </location>
</feature>
<keyword evidence="6" id="KW-0597">Phosphoprotein</keyword>
<evidence type="ECO:0000256" key="4">
    <source>
        <dbReference type="ARBA" id="ARBA00012438"/>
    </source>
</evidence>
<dbReference type="PANTHER" id="PTHR43065:SF22">
    <property type="entry name" value="HISTIDINE KINASE"/>
    <property type="match status" value="1"/>
</dbReference>
<dbReference type="STRING" id="1187848.A1QO_06975"/>
<keyword evidence="10 13" id="KW-1133">Transmembrane helix</keyword>
<keyword evidence="8 13" id="KW-0812">Transmembrane</keyword>
<dbReference type="Pfam" id="PF17202">
    <property type="entry name" value="sCache_3_3"/>
    <property type="match status" value="1"/>
</dbReference>
<dbReference type="InterPro" id="IPR036890">
    <property type="entry name" value="HATPase_C_sf"/>
</dbReference>
<sequence>MVRYRLLILTSAPIVLTLISLIGITIYWSITYTWNAALVDVSERLGVANNSIALLQQKQAKAIESLSQSYDFRIGLNKTHSNGHFTSEQFTSWVESQRYRYDLDFLAFYPIDSAADSPNNKNLFPKSSTQQELDKKIFPIQSQSGVLPTAHTFFDRFSQQQLEAFGSDLSLYAQIPLVELSEIGESSQIKTDGLVSRSILPILDSNNQLVGYLDGGLLLNNSTILVDQIKELIYPNDTLDSRRPKGTVTVFLDDVRVSTNVPLDSDTEVGRAIGTRVSEEVKQAVLIDGQQWVDRAYVYDAWYITAYRPIKDSQDSVIGMLYTGYLIWPFFKEYMTNIIEVSLMTLALLLGSGYVVYRGSRDLFQPIERIHRVVKLIQLGKDKRIGELGLDEQHELAQLARQFDNMLDSLQQRKIEIEQAALQLEVKVKTRTASLEEKTAQLEHHITLLNQTRDKLIINEKLAALGELTAGIAHEINNPTAVILGNAELIKIELGDDAKKIEEEIDSILEQIDRIRNITRSLLQYSRQGGIQDEINWERVNPIIEESMTLVKTGANKRGITFIADLHARTSVEVNRHQFLQVLVNLQMNGIYSMNGQGTLTISSHDWYENEVLKGAVIQVADEGCGISPEHLKRIFDPFYTTKRDGTGLGLSVSQSIVSQSGGQIKVESALGKGSVFSVYLPKKDDNTHSVLLT</sequence>
<comment type="caution">
    <text evidence="16">The sequence shown here is derived from an EMBL/GenBank/DDBJ whole genome shotgun (WGS) entry which is preliminary data.</text>
</comment>
<evidence type="ECO:0000256" key="13">
    <source>
        <dbReference type="SAM" id="Phobius"/>
    </source>
</evidence>
<evidence type="ECO:0000256" key="9">
    <source>
        <dbReference type="ARBA" id="ARBA00022777"/>
    </source>
</evidence>
<protein>
    <recommendedName>
        <fullName evidence="4">histidine kinase</fullName>
        <ecNumber evidence="4">2.7.13.3</ecNumber>
    </recommendedName>
</protein>
<dbReference type="SMART" id="SM00387">
    <property type="entry name" value="HATPase_c"/>
    <property type="match status" value="1"/>
</dbReference>